<keyword evidence="1" id="KW-1133">Transmembrane helix</keyword>
<dbReference type="Proteomes" id="UP001596422">
    <property type="component" value="Unassembled WGS sequence"/>
</dbReference>
<gene>
    <name evidence="2" type="ORF">ACFQDL_29930</name>
</gene>
<keyword evidence="1" id="KW-0472">Membrane</keyword>
<evidence type="ECO:0008006" key="4">
    <source>
        <dbReference type="Google" id="ProtNLM"/>
    </source>
</evidence>
<feature type="transmembrane region" description="Helical" evidence="1">
    <location>
        <begin position="21"/>
        <end position="44"/>
    </location>
</feature>
<protein>
    <recommendedName>
        <fullName evidence="4">TIGR00267 family protein</fullName>
    </recommendedName>
</protein>
<organism evidence="2 3">
    <name type="scientific">Marinobacterium aestuariivivens</name>
    <dbReference type="NCBI Taxonomy" id="1698799"/>
    <lineage>
        <taxon>Bacteria</taxon>
        <taxon>Pseudomonadati</taxon>
        <taxon>Pseudomonadota</taxon>
        <taxon>Gammaproteobacteria</taxon>
        <taxon>Oceanospirillales</taxon>
        <taxon>Oceanospirillaceae</taxon>
        <taxon>Marinobacterium</taxon>
    </lineage>
</organism>
<dbReference type="EMBL" id="JBHSWE010000001">
    <property type="protein sequence ID" value="MFC6673837.1"/>
    <property type="molecule type" value="Genomic_DNA"/>
</dbReference>
<reference evidence="3" key="1">
    <citation type="journal article" date="2019" name="Int. J. Syst. Evol. Microbiol.">
        <title>The Global Catalogue of Microorganisms (GCM) 10K type strain sequencing project: providing services to taxonomists for standard genome sequencing and annotation.</title>
        <authorList>
            <consortium name="The Broad Institute Genomics Platform"/>
            <consortium name="The Broad Institute Genome Sequencing Center for Infectious Disease"/>
            <person name="Wu L."/>
            <person name="Ma J."/>
        </authorList>
    </citation>
    <scope>NUCLEOTIDE SEQUENCE [LARGE SCALE GENOMIC DNA]</scope>
    <source>
        <strain evidence="3">NBRC 111756</strain>
    </source>
</reference>
<accession>A0ABW2A8Q2</accession>
<keyword evidence="1" id="KW-0812">Transmembrane</keyword>
<comment type="caution">
    <text evidence="2">The sequence shown here is derived from an EMBL/GenBank/DDBJ whole genome shotgun (WGS) entry which is preliminary data.</text>
</comment>
<feature type="transmembrane region" description="Helical" evidence="1">
    <location>
        <begin position="106"/>
        <end position="133"/>
    </location>
</feature>
<evidence type="ECO:0000313" key="3">
    <source>
        <dbReference type="Proteomes" id="UP001596422"/>
    </source>
</evidence>
<keyword evidence="3" id="KW-1185">Reference proteome</keyword>
<evidence type="ECO:0000256" key="1">
    <source>
        <dbReference type="SAM" id="Phobius"/>
    </source>
</evidence>
<feature type="transmembrane region" description="Helical" evidence="1">
    <location>
        <begin position="145"/>
        <end position="164"/>
    </location>
</feature>
<feature type="transmembrane region" description="Helical" evidence="1">
    <location>
        <begin position="176"/>
        <end position="193"/>
    </location>
</feature>
<feature type="transmembrane region" description="Helical" evidence="1">
    <location>
        <begin position="50"/>
        <end position="74"/>
    </location>
</feature>
<sequence length="194" mass="20279">MNRLRQIGFLLRISHSHGIMRRYFVVNGFDGALTMLGLILGFSVSEPAPLPVVIGACLGASIALGVSGVSSAYISETAERQKALGELEQAMVKSLEHSAHGQAARWVPLLVALVNGAAPLLLSLLIIGPLWLAEAGLLPRALSPLIASLSVAFVLIFLLGVFLGRIAGISLWRSGLQALLVALVTAGLIMLLGG</sequence>
<dbReference type="RefSeq" id="WP_379912545.1">
    <property type="nucleotide sequence ID" value="NZ_JBHSWE010000001.1"/>
</dbReference>
<proteinExistence type="predicted"/>
<name>A0ABW2A8Q2_9GAMM</name>
<evidence type="ECO:0000313" key="2">
    <source>
        <dbReference type="EMBL" id="MFC6673837.1"/>
    </source>
</evidence>